<gene>
    <name evidence="1" type="ORF">PR048_001756</name>
</gene>
<organism evidence="1 2">
    <name type="scientific">Dryococelus australis</name>
    <dbReference type="NCBI Taxonomy" id="614101"/>
    <lineage>
        <taxon>Eukaryota</taxon>
        <taxon>Metazoa</taxon>
        <taxon>Ecdysozoa</taxon>
        <taxon>Arthropoda</taxon>
        <taxon>Hexapoda</taxon>
        <taxon>Insecta</taxon>
        <taxon>Pterygota</taxon>
        <taxon>Neoptera</taxon>
        <taxon>Polyneoptera</taxon>
        <taxon>Phasmatodea</taxon>
        <taxon>Verophasmatodea</taxon>
        <taxon>Anareolatae</taxon>
        <taxon>Phasmatidae</taxon>
        <taxon>Eurycanthinae</taxon>
        <taxon>Dryococelus</taxon>
    </lineage>
</organism>
<comment type="caution">
    <text evidence="1">The sequence shown here is derived from an EMBL/GenBank/DDBJ whole genome shotgun (WGS) entry which is preliminary data.</text>
</comment>
<protein>
    <submittedName>
        <fullName evidence="1">Uncharacterized protein</fullName>
    </submittedName>
</protein>
<evidence type="ECO:0000313" key="1">
    <source>
        <dbReference type="EMBL" id="KAJ8896412.1"/>
    </source>
</evidence>
<dbReference type="Proteomes" id="UP001159363">
    <property type="component" value="Chromosome 1"/>
</dbReference>
<proteinExistence type="predicted"/>
<sequence>MKVIGEVQAELTSSCVFPCAGSFMMNSNLMARHSSQVADMQRAMSADDRHFFGDYFARFHAALAPLAVEREPTAIHDKRLHTMFDEAVLSPSPATHYYNSPLRYTIYHWLFALTPVSLRDLLMERFMCMPKWHAPATHSK</sequence>
<accession>A0ABQ9IIC4</accession>
<name>A0ABQ9IIC4_9NEOP</name>
<evidence type="ECO:0000313" key="2">
    <source>
        <dbReference type="Proteomes" id="UP001159363"/>
    </source>
</evidence>
<keyword evidence="2" id="KW-1185">Reference proteome</keyword>
<dbReference type="EMBL" id="JARBHB010000001">
    <property type="protein sequence ID" value="KAJ8896412.1"/>
    <property type="molecule type" value="Genomic_DNA"/>
</dbReference>
<reference evidence="1 2" key="1">
    <citation type="submission" date="2023-02" db="EMBL/GenBank/DDBJ databases">
        <title>LHISI_Scaffold_Assembly.</title>
        <authorList>
            <person name="Stuart O.P."/>
            <person name="Cleave R."/>
            <person name="Magrath M.J.L."/>
            <person name="Mikheyev A.S."/>
        </authorList>
    </citation>
    <scope>NUCLEOTIDE SEQUENCE [LARGE SCALE GENOMIC DNA]</scope>
    <source>
        <strain evidence="1">Daus_M_001</strain>
        <tissue evidence="1">Leg muscle</tissue>
    </source>
</reference>